<evidence type="ECO:0000256" key="5">
    <source>
        <dbReference type="ARBA" id="ARBA00023136"/>
    </source>
</evidence>
<dbReference type="SUPFAM" id="SSF161098">
    <property type="entry name" value="MetI-like"/>
    <property type="match status" value="1"/>
</dbReference>
<comment type="similarity">
    <text evidence="6">Belongs to the binding-protein-dependent transport system permease family.</text>
</comment>
<sequence>MHPEMHPSAALKKPRQNLIFRLLKQWQIQAMALFGIMFVLVFNYAPMFGIIIAFKKADYSVNLMRSITEAPWVGWDYFKEFILDYQFRDILLNTVGLNLLQLLINFPAPIIFAILISEIAHKRFKKLVQSISYFPHFISWIVFGGIIINMLSVETGVVVSALLKLGIISEPVSLLGEPNAFWPLIIITSIIKGLGWGSIIYLAAITSIDPTLYEAATIDGAGRFRRIWHITLPSISGTIIVFFLLSVSNLLNSSFDQLWVFQTPLNLERSEVIDTFVYKIGITQMRYSYTTAVGLFKSAVALILLAGGHLISKKVAGRGIF</sequence>
<dbReference type="PANTHER" id="PTHR43496:SF1">
    <property type="entry name" value="POLYGALACTURONAN_RHAMNOGALACTURONAN TRANSPORT SYSTEM PERMEASE PROTEIN YTEP"/>
    <property type="match status" value="1"/>
</dbReference>
<dbReference type="Pfam" id="PF00528">
    <property type="entry name" value="BPD_transp_1"/>
    <property type="match status" value="1"/>
</dbReference>
<dbReference type="AlphaFoldDB" id="A0A3D9KSN0"/>
<feature type="transmembrane region" description="Helical" evidence="6">
    <location>
        <begin position="181"/>
        <end position="206"/>
    </location>
</feature>
<evidence type="ECO:0000256" key="6">
    <source>
        <dbReference type="RuleBase" id="RU363032"/>
    </source>
</evidence>
<comment type="caution">
    <text evidence="8">The sequence shown here is derived from an EMBL/GenBank/DDBJ whole genome shotgun (WGS) entry which is preliminary data.</text>
</comment>
<evidence type="ECO:0000313" key="9">
    <source>
        <dbReference type="Proteomes" id="UP000256977"/>
    </source>
</evidence>
<gene>
    <name evidence="8" type="ORF">DFP98_10137</name>
</gene>
<organism evidence="8 9">
    <name type="scientific">Cohnella phaseoli</name>
    <dbReference type="NCBI Taxonomy" id="456490"/>
    <lineage>
        <taxon>Bacteria</taxon>
        <taxon>Bacillati</taxon>
        <taxon>Bacillota</taxon>
        <taxon>Bacilli</taxon>
        <taxon>Bacillales</taxon>
        <taxon>Paenibacillaceae</taxon>
        <taxon>Cohnella</taxon>
    </lineage>
</organism>
<keyword evidence="2 6" id="KW-0813">Transport</keyword>
<keyword evidence="5 6" id="KW-0472">Membrane</keyword>
<dbReference type="GO" id="GO:0005886">
    <property type="term" value="C:plasma membrane"/>
    <property type="evidence" value="ECO:0007669"/>
    <property type="project" value="UniProtKB-SubCell"/>
</dbReference>
<dbReference type="PROSITE" id="PS50928">
    <property type="entry name" value="ABC_TM1"/>
    <property type="match status" value="1"/>
</dbReference>
<feature type="transmembrane region" description="Helical" evidence="6">
    <location>
        <begin position="137"/>
        <end position="161"/>
    </location>
</feature>
<feature type="domain" description="ABC transmembrane type-1" evidence="7">
    <location>
        <begin position="91"/>
        <end position="308"/>
    </location>
</feature>
<dbReference type="EMBL" id="QRDZ01000001">
    <property type="protein sequence ID" value="RED89066.1"/>
    <property type="molecule type" value="Genomic_DNA"/>
</dbReference>
<proteinExistence type="inferred from homology"/>
<dbReference type="GO" id="GO:0055085">
    <property type="term" value="P:transmembrane transport"/>
    <property type="evidence" value="ECO:0007669"/>
    <property type="project" value="InterPro"/>
</dbReference>
<keyword evidence="3 6" id="KW-0812">Transmembrane</keyword>
<name>A0A3D9KSN0_9BACL</name>
<dbReference type="RefSeq" id="WP_246016353.1">
    <property type="nucleotide sequence ID" value="NZ_QRDZ01000001.1"/>
</dbReference>
<comment type="subcellular location">
    <subcellularLocation>
        <location evidence="6">Cell membrane</location>
        <topology evidence="6">Multi-pass membrane protein</topology>
    </subcellularLocation>
    <subcellularLocation>
        <location evidence="1">Membrane</location>
        <topology evidence="1">Multi-pass membrane protein</topology>
    </subcellularLocation>
</comment>
<reference evidence="8 9" key="1">
    <citation type="submission" date="2018-07" db="EMBL/GenBank/DDBJ databases">
        <title>Genomic Encyclopedia of Type Strains, Phase III (KMG-III): the genomes of soil and plant-associated and newly described type strains.</title>
        <authorList>
            <person name="Whitman W."/>
        </authorList>
    </citation>
    <scope>NUCLEOTIDE SEQUENCE [LARGE SCALE GENOMIC DNA]</scope>
    <source>
        <strain evidence="8 9">CECT 7287</strain>
    </source>
</reference>
<evidence type="ECO:0000256" key="4">
    <source>
        <dbReference type="ARBA" id="ARBA00022989"/>
    </source>
</evidence>
<evidence type="ECO:0000256" key="1">
    <source>
        <dbReference type="ARBA" id="ARBA00004141"/>
    </source>
</evidence>
<dbReference type="PANTHER" id="PTHR43496">
    <property type="entry name" value="PROTEIN LPLB"/>
    <property type="match status" value="1"/>
</dbReference>
<feature type="transmembrane region" description="Helical" evidence="6">
    <location>
        <begin position="30"/>
        <end position="54"/>
    </location>
</feature>
<evidence type="ECO:0000259" key="7">
    <source>
        <dbReference type="PROSITE" id="PS50928"/>
    </source>
</evidence>
<evidence type="ECO:0000256" key="2">
    <source>
        <dbReference type="ARBA" id="ARBA00022448"/>
    </source>
</evidence>
<evidence type="ECO:0000313" key="8">
    <source>
        <dbReference type="EMBL" id="RED89066.1"/>
    </source>
</evidence>
<dbReference type="InterPro" id="IPR035906">
    <property type="entry name" value="MetI-like_sf"/>
</dbReference>
<dbReference type="InterPro" id="IPR000515">
    <property type="entry name" value="MetI-like"/>
</dbReference>
<keyword evidence="9" id="KW-1185">Reference proteome</keyword>
<accession>A0A3D9KSN0</accession>
<dbReference type="CDD" id="cd06261">
    <property type="entry name" value="TM_PBP2"/>
    <property type="match status" value="1"/>
</dbReference>
<dbReference type="Proteomes" id="UP000256977">
    <property type="component" value="Unassembled WGS sequence"/>
</dbReference>
<dbReference type="Gene3D" id="1.10.3720.10">
    <property type="entry name" value="MetI-like"/>
    <property type="match status" value="1"/>
</dbReference>
<feature type="transmembrane region" description="Helical" evidence="6">
    <location>
        <begin position="95"/>
        <end position="116"/>
    </location>
</feature>
<keyword evidence="4 6" id="KW-1133">Transmembrane helix</keyword>
<protein>
    <submittedName>
        <fullName evidence="8">Putative aldouronate transport system permease protein</fullName>
    </submittedName>
</protein>
<feature type="transmembrane region" description="Helical" evidence="6">
    <location>
        <begin position="227"/>
        <end position="251"/>
    </location>
</feature>
<evidence type="ECO:0000256" key="3">
    <source>
        <dbReference type="ARBA" id="ARBA00022692"/>
    </source>
</evidence>
<feature type="transmembrane region" description="Helical" evidence="6">
    <location>
        <begin position="287"/>
        <end position="311"/>
    </location>
</feature>